<sequence length="413" mass="47315">MCHRSSGHQRHAPSRHESPPNRSSRSYESPQSYRQHKNSQYRDVPSGNYSPPSRQRYAQREHSQHRDTTHDQRDYYHSPRRRLCRSPTRHNRYIEYSQGARAHPSDYSSTESDSDEDYSPRHTSPARQDPRDHFPYEGDRHTSGRDRYGRESDHSPRRILPSRYGSLHTRTHEDSPFSREAGPPQHRAETLPPAQAVDDYLSRQIKNIILSMSEEVIAERAARIATETSEARPTSPQSQTPAVTTICEKGYGGAATTTHVALRSKTPTEICEQMQDEVKGLLPMEYDSNAEAPLMPYGFGSAWDNSASGCIFPWKYGATNSCSLGLCKDMFMGKPCRNNTCTHAHNWLSYDQLAYLLSQPDARTRKAAREFVHDFFPLWFHAWVSMDMPTFDNHVPPKPPKSLAKSWRLPLSN</sequence>
<reference evidence="2 3" key="1">
    <citation type="journal article" date="2013" name="PLoS Genet.">
        <title>Comparative genome structure, secondary metabolite, and effector coding capacity across Cochliobolus pathogens.</title>
        <authorList>
            <person name="Condon B.J."/>
            <person name="Leng Y."/>
            <person name="Wu D."/>
            <person name="Bushley K.E."/>
            <person name="Ohm R.A."/>
            <person name="Otillar R."/>
            <person name="Martin J."/>
            <person name="Schackwitz W."/>
            <person name="Grimwood J."/>
            <person name="MohdZainudin N."/>
            <person name="Xue C."/>
            <person name="Wang R."/>
            <person name="Manning V.A."/>
            <person name="Dhillon B."/>
            <person name="Tu Z.J."/>
            <person name="Steffenson B.J."/>
            <person name="Salamov A."/>
            <person name="Sun H."/>
            <person name="Lowry S."/>
            <person name="LaButti K."/>
            <person name="Han J."/>
            <person name="Copeland A."/>
            <person name="Lindquist E."/>
            <person name="Barry K."/>
            <person name="Schmutz J."/>
            <person name="Baker S.E."/>
            <person name="Ciuffetti L.M."/>
            <person name="Grigoriev I.V."/>
            <person name="Zhong S."/>
            <person name="Turgeon B.G."/>
        </authorList>
    </citation>
    <scope>NUCLEOTIDE SEQUENCE [LARGE SCALE GENOMIC DNA]</scope>
    <source>
        <strain evidence="2 3">ATCC 44560</strain>
    </source>
</reference>
<feature type="region of interest" description="Disordered" evidence="1">
    <location>
        <begin position="1"/>
        <end position="194"/>
    </location>
</feature>
<evidence type="ECO:0000313" key="2">
    <source>
        <dbReference type="EMBL" id="EUC50904.1"/>
    </source>
</evidence>
<proteinExistence type="predicted"/>
<organism evidence="2 3">
    <name type="scientific">Bipolaris oryzae ATCC 44560</name>
    <dbReference type="NCBI Taxonomy" id="930090"/>
    <lineage>
        <taxon>Eukaryota</taxon>
        <taxon>Fungi</taxon>
        <taxon>Dikarya</taxon>
        <taxon>Ascomycota</taxon>
        <taxon>Pezizomycotina</taxon>
        <taxon>Dothideomycetes</taxon>
        <taxon>Pleosporomycetidae</taxon>
        <taxon>Pleosporales</taxon>
        <taxon>Pleosporineae</taxon>
        <taxon>Pleosporaceae</taxon>
        <taxon>Bipolaris</taxon>
    </lineage>
</organism>
<dbReference type="KEGG" id="bor:COCMIDRAFT_21620"/>
<protein>
    <recommendedName>
        <fullName evidence="4">C3H1-type domain-containing protein</fullName>
    </recommendedName>
</protein>
<gene>
    <name evidence="2" type="ORF">COCMIDRAFT_21620</name>
</gene>
<evidence type="ECO:0000313" key="3">
    <source>
        <dbReference type="Proteomes" id="UP000054032"/>
    </source>
</evidence>
<feature type="compositionally biased region" description="Basic residues" evidence="1">
    <location>
        <begin position="1"/>
        <end position="13"/>
    </location>
</feature>
<feature type="compositionally biased region" description="Basic and acidic residues" evidence="1">
    <location>
        <begin position="58"/>
        <end position="77"/>
    </location>
</feature>
<evidence type="ECO:0008006" key="4">
    <source>
        <dbReference type="Google" id="ProtNLM"/>
    </source>
</evidence>
<dbReference type="HOGENOM" id="CLU_665626_0_0_1"/>
<dbReference type="AlphaFoldDB" id="W6ZTM5"/>
<feature type="compositionally biased region" description="Polar residues" evidence="1">
    <location>
        <begin position="20"/>
        <end position="33"/>
    </location>
</feature>
<feature type="compositionally biased region" description="Basic residues" evidence="1">
    <location>
        <begin position="78"/>
        <end position="91"/>
    </location>
</feature>
<dbReference type="Proteomes" id="UP000054032">
    <property type="component" value="Unassembled WGS sequence"/>
</dbReference>
<keyword evidence="3" id="KW-1185">Reference proteome</keyword>
<dbReference type="RefSeq" id="XP_007682512.1">
    <property type="nucleotide sequence ID" value="XM_007684322.1"/>
</dbReference>
<dbReference type="EMBL" id="KI963920">
    <property type="protein sequence ID" value="EUC50904.1"/>
    <property type="molecule type" value="Genomic_DNA"/>
</dbReference>
<feature type="compositionally biased region" description="Basic and acidic residues" evidence="1">
    <location>
        <begin position="128"/>
        <end position="156"/>
    </location>
</feature>
<evidence type="ECO:0000256" key="1">
    <source>
        <dbReference type="SAM" id="MobiDB-lite"/>
    </source>
</evidence>
<name>W6ZTM5_COCMI</name>
<accession>W6ZTM5</accession>
<dbReference type="GeneID" id="19120089"/>